<proteinExistence type="predicted"/>
<evidence type="ECO:0000313" key="5">
    <source>
        <dbReference type="EMBL" id="KAG5515452.1"/>
    </source>
</evidence>
<dbReference type="Proteomes" id="UP000823749">
    <property type="component" value="Chromosome 13"/>
</dbReference>
<dbReference type="CDD" id="cd00167">
    <property type="entry name" value="SANT"/>
    <property type="match status" value="1"/>
</dbReference>
<comment type="caution">
    <text evidence="5">The sequence shown here is derived from an EMBL/GenBank/DDBJ whole genome shotgun (WGS) entry which is preliminary data.</text>
</comment>
<comment type="subcellular location">
    <subcellularLocation>
        <location evidence="1">Nucleus</location>
    </subcellularLocation>
</comment>
<dbReference type="InterPro" id="IPR050560">
    <property type="entry name" value="MYB_TF"/>
</dbReference>
<dbReference type="Pfam" id="PF00249">
    <property type="entry name" value="Myb_DNA-binding"/>
    <property type="match status" value="1"/>
</dbReference>
<evidence type="ECO:0000259" key="4">
    <source>
        <dbReference type="PROSITE" id="PS51294"/>
    </source>
</evidence>
<name>A0AAV6HTS7_9ERIC</name>
<organism evidence="5 6">
    <name type="scientific">Rhododendron griersonianum</name>
    <dbReference type="NCBI Taxonomy" id="479676"/>
    <lineage>
        <taxon>Eukaryota</taxon>
        <taxon>Viridiplantae</taxon>
        <taxon>Streptophyta</taxon>
        <taxon>Embryophyta</taxon>
        <taxon>Tracheophyta</taxon>
        <taxon>Spermatophyta</taxon>
        <taxon>Magnoliopsida</taxon>
        <taxon>eudicotyledons</taxon>
        <taxon>Gunneridae</taxon>
        <taxon>Pentapetalae</taxon>
        <taxon>asterids</taxon>
        <taxon>Ericales</taxon>
        <taxon>Ericaceae</taxon>
        <taxon>Ericoideae</taxon>
        <taxon>Rhodoreae</taxon>
        <taxon>Rhododendron</taxon>
    </lineage>
</organism>
<sequence>MLDIYHGRLWFWKINVSRGFSNKWAVHGGGGRVDPFHGGGGGAPAHSRFGNKWATIARFLNGRSNNAIRNHWNSTLKRKHAAAAIDGGTEPGGRRGRSRRSALSKTGKWFCLNGWSRANGFEWFFFFFEMDFAKNFGIY</sequence>
<dbReference type="GO" id="GO:0005634">
    <property type="term" value="C:nucleus"/>
    <property type="evidence" value="ECO:0007669"/>
    <property type="project" value="UniProtKB-SubCell"/>
</dbReference>
<dbReference type="GO" id="GO:0000981">
    <property type="term" value="F:DNA-binding transcription factor activity, RNA polymerase II-specific"/>
    <property type="evidence" value="ECO:0007669"/>
    <property type="project" value="TreeGrafter"/>
</dbReference>
<dbReference type="InterPro" id="IPR009057">
    <property type="entry name" value="Homeodomain-like_sf"/>
</dbReference>
<reference evidence="5 6" key="1">
    <citation type="submission" date="2020-08" db="EMBL/GenBank/DDBJ databases">
        <title>Plant Genome Project.</title>
        <authorList>
            <person name="Zhang R.-G."/>
        </authorList>
    </citation>
    <scope>NUCLEOTIDE SEQUENCE [LARGE SCALE GENOMIC DNA]</scope>
    <source>
        <strain evidence="5">WSP0</strain>
        <tissue evidence="5">Leaf</tissue>
    </source>
</reference>
<accession>A0AAV6HTS7</accession>
<gene>
    <name evidence="5" type="ORF">RHGRI_036492</name>
</gene>
<dbReference type="AlphaFoldDB" id="A0AAV6HTS7"/>
<dbReference type="PANTHER" id="PTHR45614:SF124">
    <property type="entry name" value="OS03G0424300 PROTEIN"/>
    <property type="match status" value="1"/>
</dbReference>
<dbReference type="PROSITE" id="PS50090">
    <property type="entry name" value="MYB_LIKE"/>
    <property type="match status" value="1"/>
</dbReference>
<dbReference type="InterPro" id="IPR017930">
    <property type="entry name" value="Myb_dom"/>
</dbReference>
<keyword evidence="2" id="KW-0539">Nucleus</keyword>
<feature type="domain" description="Myb-like" evidence="3">
    <location>
        <begin position="48"/>
        <end position="76"/>
    </location>
</feature>
<evidence type="ECO:0000313" key="6">
    <source>
        <dbReference type="Proteomes" id="UP000823749"/>
    </source>
</evidence>
<dbReference type="PROSITE" id="PS51294">
    <property type="entry name" value="HTH_MYB"/>
    <property type="match status" value="1"/>
</dbReference>
<dbReference type="EMBL" id="JACTNZ010000013">
    <property type="protein sequence ID" value="KAG5515452.1"/>
    <property type="molecule type" value="Genomic_DNA"/>
</dbReference>
<dbReference type="GO" id="GO:0000978">
    <property type="term" value="F:RNA polymerase II cis-regulatory region sequence-specific DNA binding"/>
    <property type="evidence" value="ECO:0007669"/>
    <property type="project" value="TreeGrafter"/>
</dbReference>
<feature type="domain" description="HTH myb-type" evidence="4">
    <location>
        <begin position="45"/>
        <end position="80"/>
    </location>
</feature>
<dbReference type="SUPFAM" id="SSF46689">
    <property type="entry name" value="Homeodomain-like"/>
    <property type="match status" value="1"/>
</dbReference>
<dbReference type="InterPro" id="IPR001005">
    <property type="entry name" value="SANT/Myb"/>
</dbReference>
<dbReference type="PANTHER" id="PTHR45614">
    <property type="entry name" value="MYB PROTEIN-RELATED"/>
    <property type="match status" value="1"/>
</dbReference>
<protein>
    <submittedName>
        <fullName evidence="5">Uncharacterized protein</fullName>
    </submittedName>
</protein>
<evidence type="ECO:0000256" key="1">
    <source>
        <dbReference type="ARBA" id="ARBA00004123"/>
    </source>
</evidence>
<evidence type="ECO:0000259" key="3">
    <source>
        <dbReference type="PROSITE" id="PS50090"/>
    </source>
</evidence>
<keyword evidence="6" id="KW-1185">Reference proteome</keyword>
<dbReference type="Gene3D" id="1.10.10.60">
    <property type="entry name" value="Homeodomain-like"/>
    <property type="match status" value="1"/>
</dbReference>
<evidence type="ECO:0000256" key="2">
    <source>
        <dbReference type="ARBA" id="ARBA00023242"/>
    </source>
</evidence>